<dbReference type="AlphaFoldDB" id="A0A841FT72"/>
<dbReference type="EMBL" id="JACHGT010000020">
    <property type="protein sequence ID" value="MBB6039236.1"/>
    <property type="molecule type" value="Genomic_DNA"/>
</dbReference>
<dbReference type="InterPro" id="IPR000801">
    <property type="entry name" value="Esterase-like"/>
</dbReference>
<keyword evidence="1" id="KW-1133">Transmembrane helix</keyword>
<dbReference type="Pfam" id="PF00756">
    <property type="entry name" value="Esterase"/>
    <property type="match status" value="1"/>
</dbReference>
<sequence>MITGTVVTTSVVAGLVSAAFLLLDTERKWWTGWGWVPVAVLSGAGAGVLAKVVVDVIWKPFPDKLPIIVCAAIAVSVAAIILAVGKMRRFGPGMRTLSVIATILVIGASAIQVNRYFGWYPSVAGLLGHLPVEPIGLDELDPADATISAPDGKSLQDVWEPPAGLPAHGALAEMDVPPKVSDFHVRSGWVWLPPAYLVTPRPVLPVLVLVGGQPGNPRDWIDSGQIVQMMDAYAAAHEGLAPIVAMPDSLGSPWANPMCLDTERGKSLTYLSVDVPAWIDENLSVAVDRKSWAFGGFSQGGTCSLIMAVNASAVYGRFIDLSGEVEPTIGTHEETLDEAFGGDAAAFDEVNPLDVMARERFPDTAGRFVVGEKDTGMAAGLQELHVAAQAAGMDVEYQTVPGGHDMNAWRTGMRESLPWLGDHTGLTAPL</sequence>
<keyword evidence="1" id="KW-0812">Transmembrane</keyword>
<name>A0A841FT72_9ACTN</name>
<feature type="transmembrane region" description="Helical" evidence="1">
    <location>
        <begin position="35"/>
        <end position="53"/>
    </location>
</feature>
<protein>
    <submittedName>
        <fullName evidence="2">Enterochelin esterase-like enzyme</fullName>
    </submittedName>
</protein>
<dbReference type="SUPFAM" id="SSF53474">
    <property type="entry name" value="alpha/beta-Hydrolases"/>
    <property type="match status" value="1"/>
</dbReference>
<reference evidence="2 3" key="1">
    <citation type="submission" date="2020-08" db="EMBL/GenBank/DDBJ databases">
        <title>Genomic Encyclopedia of Type Strains, Phase IV (KMG-IV): sequencing the most valuable type-strain genomes for metagenomic binning, comparative biology and taxonomic classification.</title>
        <authorList>
            <person name="Goeker M."/>
        </authorList>
    </citation>
    <scope>NUCLEOTIDE SEQUENCE [LARGE SCALE GENOMIC DNA]</scope>
    <source>
        <strain evidence="2 3">YIM 65646</strain>
    </source>
</reference>
<keyword evidence="1" id="KW-0472">Membrane</keyword>
<organism evidence="2 3">
    <name type="scientific">Phytomonospora endophytica</name>
    <dbReference type="NCBI Taxonomy" id="714109"/>
    <lineage>
        <taxon>Bacteria</taxon>
        <taxon>Bacillati</taxon>
        <taxon>Actinomycetota</taxon>
        <taxon>Actinomycetes</taxon>
        <taxon>Micromonosporales</taxon>
        <taxon>Micromonosporaceae</taxon>
        <taxon>Phytomonospora</taxon>
    </lineage>
</organism>
<dbReference type="GO" id="GO:0016747">
    <property type="term" value="F:acyltransferase activity, transferring groups other than amino-acyl groups"/>
    <property type="evidence" value="ECO:0007669"/>
    <property type="project" value="TreeGrafter"/>
</dbReference>
<keyword evidence="3" id="KW-1185">Reference proteome</keyword>
<evidence type="ECO:0000256" key="1">
    <source>
        <dbReference type="SAM" id="Phobius"/>
    </source>
</evidence>
<evidence type="ECO:0000313" key="3">
    <source>
        <dbReference type="Proteomes" id="UP000548476"/>
    </source>
</evidence>
<dbReference type="Proteomes" id="UP000548476">
    <property type="component" value="Unassembled WGS sequence"/>
</dbReference>
<gene>
    <name evidence="2" type="ORF">HNR73_007127</name>
</gene>
<dbReference type="InterPro" id="IPR050583">
    <property type="entry name" value="Mycobacterial_A85_antigen"/>
</dbReference>
<dbReference type="Gene3D" id="3.40.50.1820">
    <property type="entry name" value="alpha/beta hydrolase"/>
    <property type="match status" value="1"/>
</dbReference>
<dbReference type="PANTHER" id="PTHR48098:SF1">
    <property type="entry name" value="DIACYLGLYCEROL ACYLTRANSFERASE_MYCOLYLTRANSFERASE AG85A"/>
    <property type="match status" value="1"/>
</dbReference>
<feature type="transmembrane region" description="Helical" evidence="1">
    <location>
        <begin position="65"/>
        <end position="85"/>
    </location>
</feature>
<evidence type="ECO:0000313" key="2">
    <source>
        <dbReference type="EMBL" id="MBB6039236.1"/>
    </source>
</evidence>
<comment type="caution">
    <text evidence="2">The sequence shown here is derived from an EMBL/GenBank/DDBJ whole genome shotgun (WGS) entry which is preliminary data.</text>
</comment>
<dbReference type="InterPro" id="IPR029058">
    <property type="entry name" value="AB_hydrolase_fold"/>
</dbReference>
<proteinExistence type="predicted"/>
<dbReference type="PANTHER" id="PTHR48098">
    <property type="entry name" value="ENTEROCHELIN ESTERASE-RELATED"/>
    <property type="match status" value="1"/>
</dbReference>
<dbReference type="RefSeq" id="WP_184792319.1">
    <property type="nucleotide sequence ID" value="NZ_BONT01000050.1"/>
</dbReference>
<feature type="transmembrane region" description="Helical" evidence="1">
    <location>
        <begin position="97"/>
        <end position="117"/>
    </location>
</feature>
<accession>A0A841FT72</accession>
<feature type="transmembrane region" description="Helical" evidence="1">
    <location>
        <begin position="6"/>
        <end position="23"/>
    </location>
</feature>